<evidence type="ECO:0000256" key="7">
    <source>
        <dbReference type="ARBA" id="ARBA00023180"/>
    </source>
</evidence>
<keyword evidence="3" id="KW-0336">GPI-anchor</keyword>
<evidence type="ECO:0000256" key="4">
    <source>
        <dbReference type="ARBA" id="ARBA00022729"/>
    </source>
</evidence>
<dbReference type="InterPro" id="IPR039281">
    <property type="entry name" value="AGP3/12/13/14/21"/>
</dbReference>
<evidence type="ECO:0000256" key="11">
    <source>
        <dbReference type="SAM" id="Phobius"/>
    </source>
</evidence>
<evidence type="ECO:0000256" key="6">
    <source>
        <dbReference type="ARBA" id="ARBA00023136"/>
    </source>
</evidence>
<sequence>MLPQLLPRPSPSPSRLIINSTALAAAASLPRFVSSGVHSSPHQDREMEATKMRLFFAVVVALMAALAVEKVAAAEAPAPSPTSDAATFAPAAAFASLAALAFGYLF</sequence>
<keyword evidence="8" id="KW-0379">Hydroxylation</keyword>
<dbReference type="AlphaFoldDB" id="A0A218X377"/>
<evidence type="ECO:0000313" key="14">
    <source>
        <dbReference type="Proteomes" id="UP000197138"/>
    </source>
</evidence>
<evidence type="ECO:0000313" key="12">
    <source>
        <dbReference type="EMBL" id="OWM78822.1"/>
    </source>
</evidence>
<dbReference type="Proteomes" id="UP000197138">
    <property type="component" value="Unassembled WGS sequence"/>
</dbReference>
<dbReference type="EMBL" id="MTKT01002492">
    <property type="protein sequence ID" value="OWM78822.1"/>
    <property type="molecule type" value="Genomic_DNA"/>
</dbReference>
<evidence type="ECO:0000256" key="9">
    <source>
        <dbReference type="ARBA" id="ARBA00023288"/>
    </source>
</evidence>
<organism evidence="12 14">
    <name type="scientific">Punica granatum</name>
    <name type="common">Pomegranate</name>
    <dbReference type="NCBI Taxonomy" id="22663"/>
    <lineage>
        <taxon>Eukaryota</taxon>
        <taxon>Viridiplantae</taxon>
        <taxon>Streptophyta</taxon>
        <taxon>Embryophyta</taxon>
        <taxon>Tracheophyta</taxon>
        <taxon>Spermatophyta</taxon>
        <taxon>Magnoliopsida</taxon>
        <taxon>eudicotyledons</taxon>
        <taxon>Gunneridae</taxon>
        <taxon>Pentapetalae</taxon>
        <taxon>rosids</taxon>
        <taxon>malvids</taxon>
        <taxon>Myrtales</taxon>
        <taxon>Lythraceae</taxon>
        <taxon>Punica</taxon>
    </lineage>
</organism>
<dbReference type="Proteomes" id="UP000233551">
    <property type="component" value="Unassembled WGS sequence"/>
</dbReference>
<dbReference type="GO" id="GO:0098552">
    <property type="term" value="C:side of membrane"/>
    <property type="evidence" value="ECO:0007669"/>
    <property type="project" value="UniProtKB-KW"/>
</dbReference>
<reference evidence="13 15" key="3">
    <citation type="submission" date="2017-11" db="EMBL/GenBank/DDBJ databases">
        <title>De-novo sequencing of pomegranate (Punica granatum L.) genome.</title>
        <authorList>
            <person name="Akparov Z."/>
            <person name="Amiraslanov A."/>
            <person name="Hajiyeva S."/>
            <person name="Abbasov M."/>
            <person name="Kaur K."/>
            <person name="Hamwieh A."/>
            <person name="Solovyev V."/>
            <person name="Salamov A."/>
            <person name="Braich B."/>
            <person name="Kosarev P."/>
            <person name="Mahmoud A."/>
            <person name="Hajiyev E."/>
            <person name="Babayeva S."/>
            <person name="Izzatullayeva V."/>
            <person name="Mammadov A."/>
            <person name="Mammadov A."/>
            <person name="Sharifova S."/>
            <person name="Ojaghi J."/>
            <person name="Eynullazada K."/>
            <person name="Bayramov B."/>
            <person name="Abdulazimova A."/>
            <person name="Shahmuradov I."/>
        </authorList>
    </citation>
    <scope>NUCLEOTIDE SEQUENCE [LARGE SCALE GENOMIC DNA]</scope>
    <source>
        <strain evidence="13">AG2017</strain>
        <strain evidence="15">cv. AG2017</strain>
        <tissue evidence="13">Leaf</tissue>
    </source>
</reference>
<evidence type="ECO:0008006" key="16">
    <source>
        <dbReference type="Google" id="ProtNLM"/>
    </source>
</evidence>
<keyword evidence="7" id="KW-0325">Glycoprotein</keyword>
<dbReference type="PANTHER" id="PTHR34114">
    <property type="entry name" value="ARABINOGALACTAN PEPTIDE 1"/>
    <property type="match status" value="1"/>
</dbReference>
<evidence type="ECO:0000256" key="10">
    <source>
        <dbReference type="ARBA" id="ARBA00037868"/>
    </source>
</evidence>
<evidence type="ECO:0000313" key="13">
    <source>
        <dbReference type="EMBL" id="PKI34064.1"/>
    </source>
</evidence>
<protein>
    <recommendedName>
        <fullName evidence="16">Arabinogalactan peptide 13-like</fullName>
    </recommendedName>
</protein>
<keyword evidence="11" id="KW-1133">Transmembrane helix</keyword>
<dbReference type="GO" id="GO:0012505">
    <property type="term" value="C:endomembrane system"/>
    <property type="evidence" value="ECO:0007669"/>
    <property type="project" value="UniProtKB-SubCell"/>
</dbReference>
<comment type="caution">
    <text evidence="12">The sequence shown here is derived from an EMBL/GenBank/DDBJ whole genome shotgun (WGS) entry which is preliminary data.</text>
</comment>
<keyword evidence="6 11" id="KW-0472">Membrane</keyword>
<name>A0A218X377_PUNGR</name>
<reference evidence="14" key="1">
    <citation type="journal article" date="2017" name="Plant J.">
        <title>The pomegranate (Punica granatum L.) genome and the genomics of punicalagin biosynthesis.</title>
        <authorList>
            <person name="Qin G."/>
            <person name="Xu C."/>
            <person name="Ming R."/>
            <person name="Tang H."/>
            <person name="Guyot R."/>
            <person name="Kramer E.M."/>
            <person name="Hu Y."/>
            <person name="Yi X."/>
            <person name="Qi Y."/>
            <person name="Xu X."/>
            <person name="Gao Z."/>
            <person name="Pan H."/>
            <person name="Jian J."/>
            <person name="Tian Y."/>
            <person name="Yue Z."/>
            <person name="Xu Y."/>
        </authorList>
    </citation>
    <scope>NUCLEOTIDE SEQUENCE [LARGE SCALE GENOMIC DNA]</scope>
    <source>
        <strain evidence="14">cv. Dabenzi</strain>
    </source>
</reference>
<feature type="transmembrane region" description="Helical" evidence="11">
    <location>
        <begin position="54"/>
        <end position="73"/>
    </location>
</feature>
<evidence type="ECO:0000256" key="8">
    <source>
        <dbReference type="ARBA" id="ARBA00023278"/>
    </source>
</evidence>
<proteinExistence type="inferred from homology"/>
<keyword evidence="5" id="KW-0654">Proteoglycan</keyword>
<evidence type="ECO:0000256" key="2">
    <source>
        <dbReference type="ARBA" id="ARBA00005835"/>
    </source>
</evidence>
<gene>
    <name evidence="12" type="ORF">CDL15_Pgr002993</name>
    <name evidence="13" type="ORF">CRG98_045521</name>
</gene>
<evidence type="ECO:0000256" key="1">
    <source>
        <dbReference type="ARBA" id="ARBA00004589"/>
    </source>
</evidence>
<evidence type="ECO:0000256" key="3">
    <source>
        <dbReference type="ARBA" id="ARBA00022622"/>
    </source>
</evidence>
<evidence type="ECO:0000313" key="15">
    <source>
        <dbReference type="Proteomes" id="UP000233551"/>
    </source>
</evidence>
<keyword evidence="15" id="KW-1185">Reference proteome</keyword>
<feature type="transmembrane region" description="Helical" evidence="11">
    <location>
        <begin position="85"/>
        <end position="105"/>
    </location>
</feature>
<dbReference type="PANTHER" id="PTHR34114:SF11">
    <property type="entry name" value="ARABINOGALACTAN PROTEIN 13-RELATED"/>
    <property type="match status" value="1"/>
</dbReference>
<comment type="subcellular location">
    <subcellularLocation>
        <location evidence="10">Endomembrane system</location>
        <topology evidence="10">Lipid-anchor</topology>
    </subcellularLocation>
    <subcellularLocation>
        <location evidence="1">Membrane</location>
        <topology evidence="1">Lipid-anchor</topology>
        <topology evidence="1">GPI-anchor</topology>
    </subcellularLocation>
</comment>
<evidence type="ECO:0000256" key="5">
    <source>
        <dbReference type="ARBA" id="ARBA00022974"/>
    </source>
</evidence>
<dbReference type="EMBL" id="PGOL01006138">
    <property type="protein sequence ID" value="PKI34064.1"/>
    <property type="molecule type" value="Genomic_DNA"/>
</dbReference>
<reference evidence="12" key="2">
    <citation type="submission" date="2017-06" db="EMBL/GenBank/DDBJ databases">
        <title>The pomegranate genome and the genomics of punicalagin biosynthesis.</title>
        <authorList>
            <person name="Xu C."/>
        </authorList>
    </citation>
    <scope>NUCLEOTIDE SEQUENCE [LARGE SCALE GENOMIC DNA]</scope>
    <source>
        <tissue evidence="12">Fresh leaf</tissue>
    </source>
</reference>
<comment type="similarity">
    <text evidence="2">Belongs to the AG-peptide AGP family.</text>
</comment>
<keyword evidence="11" id="KW-0812">Transmembrane</keyword>
<accession>A0A218X377</accession>
<keyword evidence="4" id="KW-0732">Signal</keyword>
<keyword evidence="9" id="KW-0449">Lipoprotein</keyword>